<feature type="region of interest" description="Disordered" evidence="1">
    <location>
        <begin position="1"/>
        <end position="31"/>
    </location>
</feature>
<gene>
    <name evidence="3" type="ORF">ACE1CA_15175</name>
</gene>
<comment type="caution">
    <text evidence="3">The sequence shown here is derived from an EMBL/GenBank/DDBJ whole genome shotgun (WGS) entry which is preliminary data.</text>
</comment>
<proteinExistence type="predicted"/>
<evidence type="ECO:0000259" key="2">
    <source>
        <dbReference type="Pfam" id="PF03235"/>
    </source>
</evidence>
<dbReference type="PANTHER" id="PTHR39639:SF1">
    <property type="entry name" value="DUF262 DOMAIN-CONTAINING PROTEIN"/>
    <property type="match status" value="1"/>
</dbReference>
<dbReference type="InterPro" id="IPR004919">
    <property type="entry name" value="GmrSD_N"/>
</dbReference>
<evidence type="ECO:0000313" key="3">
    <source>
        <dbReference type="EMBL" id="MFB2835870.1"/>
    </source>
</evidence>
<dbReference type="Pfam" id="PF03235">
    <property type="entry name" value="GmrSD_N"/>
    <property type="match status" value="1"/>
</dbReference>
<dbReference type="EMBL" id="JBHFNT010000126">
    <property type="protein sequence ID" value="MFB2835870.1"/>
    <property type="molecule type" value="Genomic_DNA"/>
</dbReference>
<sequence length="380" mass="44597">MAELKNKSAELIDEDNLDEEDNDDEQYEKPTFRYDPEKINIATKEPTIQLLLERIDEKALDLAPDFQRQANIWNDGAKSRLIESILIRIPLPAFYIDATDENNWLVVDGLQRLSALNQFVNDKTDKRLRLSELEYLTELNGKTYDELERRYQRRILENQPTVYLIMKGTPIEVKYNIFKRINTGGVPLSPQELRHAINPGKATKFLAKLADSQEFKKVIKLSDSRRLRMDDREFVLGFLAFKLTSYKEYKDETRDSFLNKGMFKVNKLSEENLQEIELLFKKTMFNSFEIFGLNAFRKMSHETTKKYPVNKSLFEAWSVHLSCLSCQEIEILKNKKQELIERFINCVDNDSEFLASISQAANKVEYRFSTIERIIQEVLQ</sequence>
<keyword evidence="4" id="KW-1185">Reference proteome</keyword>
<accession>A0ABV4WLC7</accession>
<feature type="domain" description="GmrSD restriction endonucleases N-terminal" evidence="2">
    <location>
        <begin position="54"/>
        <end position="196"/>
    </location>
</feature>
<evidence type="ECO:0000313" key="4">
    <source>
        <dbReference type="Proteomes" id="UP001576780"/>
    </source>
</evidence>
<dbReference type="Proteomes" id="UP001576780">
    <property type="component" value="Unassembled WGS sequence"/>
</dbReference>
<organism evidence="3 4">
    <name type="scientific">Floridaenema evergladense BLCC-F167</name>
    <dbReference type="NCBI Taxonomy" id="3153639"/>
    <lineage>
        <taxon>Bacteria</taxon>
        <taxon>Bacillati</taxon>
        <taxon>Cyanobacteriota</taxon>
        <taxon>Cyanophyceae</taxon>
        <taxon>Oscillatoriophycideae</taxon>
        <taxon>Aerosakkonematales</taxon>
        <taxon>Aerosakkonemataceae</taxon>
        <taxon>Floridanema</taxon>
        <taxon>Floridanema evergladense</taxon>
    </lineage>
</organism>
<reference evidence="3 4" key="1">
    <citation type="submission" date="2024-09" db="EMBL/GenBank/DDBJ databases">
        <title>Floridaenema gen nov. (Aerosakkonemataceae, Aerosakkonematales ord. nov., Cyanobacteria) from benthic tropical and subtropical fresh waters, with the description of four new species.</title>
        <authorList>
            <person name="Moretto J.A."/>
            <person name="Berthold D.E."/>
            <person name="Lefler F.W."/>
            <person name="Huang I.-S."/>
            <person name="Laughinghouse H. IV."/>
        </authorList>
    </citation>
    <scope>NUCLEOTIDE SEQUENCE [LARGE SCALE GENOMIC DNA]</scope>
    <source>
        <strain evidence="3 4">BLCC-F167</strain>
    </source>
</reference>
<dbReference type="RefSeq" id="WP_413278273.1">
    <property type="nucleotide sequence ID" value="NZ_JBHFNT010000126.1"/>
</dbReference>
<protein>
    <submittedName>
        <fullName evidence="3">DUF262 domain-containing protein</fullName>
    </submittedName>
</protein>
<feature type="compositionally biased region" description="Acidic residues" evidence="1">
    <location>
        <begin position="11"/>
        <end position="26"/>
    </location>
</feature>
<dbReference type="PANTHER" id="PTHR39639">
    <property type="entry name" value="CHROMOSOME 16, WHOLE GENOME SHOTGUN SEQUENCE"/>
    <property type="match status" value="1"/>
</dbReference>
<name>A0ABV4WLC7_9CYAN</name>
<evidence type="ECO:0000256" key="1">
    <source>
        <dbReference type="SAM" id="MobiDB-lite"/>
    </source>
</evidence>
<feature type="compositionally biased region" description="Basic and acidic residues" evidence="1">
    <location>
        <begin position="1"/>
        <end position="10"/>
    </location>
</feature>